<keyword evidence="1" id="KW-0812">Transmembrane</keyword>
<dbReference type="Proteomes" id="UP000290037">
    <property type="component" value="Unassembled WGS sequence"/>
</dbReference>
<dbReference type="EMBL" id="FQXT01000006">
    <property type="protein sequence ID" value="SHI24418.1"/>
    <property type="molecule type" value="Genomic_DNA"/>
</dbReference>
<evidence type="ECO:0000313" key="5">
    <source>
        <dbReference type="Proteomes" id="UP000290037"/>
    </source>
</evidence>
<evidence type="ECO:0000313" key="3">
    <source>
        <dbReference type="EMBL" id="SHI24418.1"/>
    </source>
</evidence>
<evidence type="ECO:0000313" key="4">
    <source>
        <dbReference type="Proteomes" id="UP000184240"/>
    </source>
</evidence>
<sequence>MLKREPFFLILLLVIAAALQLLFFGASGFSVEKTTAINIDDTYYVVSVLYIFPGIFCLLLFSGNGLKLLIQKKSEIATVLFFIIASGVLLVFSTQFLSALHEMQSADEATTMLIKILNSIRLFVALLAGITLVFIGKKIYKRLSNS</sequence>
<evidence type="ECO:0000313" key="2">
    <source>
        <dbReference type="EMBL" id="RXG27790.1"/>
    </source>
</evidence>
<dbReference type="STRING" id="573501.SAMN04487999_3156"/>
<keyword evidence="1" id="KW-1133">Transmembrane helix</keyword>
<name>A0A1M5ZJU3_9FLAO</name>
<feature type="transmembrane region" description="Helical" evidence="1">
    <location>
        <begin position="116"/>
        <end position="136"/>
    </location>
</feature>
<keyword evidence="5" id="KW-1185">Reference proteome</keyword>
<evidence type="ECO:0000256" key="1">
    <source>
        <dbReference type="SAM" id="Phobius"/>
    </source>
</evidence>
<reference evidence="2 5" key="3">
    <citation type="submission" date="2018-07" db="EMBL/GenBank/DDBJ databases">
        <title>Leeuwenhoekiella genomics.</title>
        <authorList>
            <person name="Tahon G."/>
            <person name="Willems A."/>
        </authorList>
    </citation>
    <scope>NUCLEOTIDE SEQUENCE [LARGE SCALE GENOMIC DNA]</scope>
    <source>
        <strain evidence="2 5">LMG 24856</strain>
    </source>
</reference>
<protein>
    <submittedName>
        <fullName evidence="3">Uncharacterized protein</fullName>
    </submittedName>
</protein>
<feature type="transmembrane region" description="Helical" evidence="1">
    <location>
        <begin position="76"/>
        <end position="96"/>
    </location>
</feature>
<dbReference type="EMBL" id="QOVN01000006">
    <property type="protein sequence ID" value="RXG27790.1"/>
    <property type="molecule type" value="Genomic_DNA"/>
</dbReference>
<dbReference type="RefSeq" id="WP_072984686.1">
    <property type="nucleotide sequence ID" value="NZ_FQXT01000006.1"/>
</dbReference>
<proteinExistence type="predicted"/>
<dbReference type="AlphaFoldDB" id="A0A1M5ZJU3"/>
<gene>
    <name evidence="2" type="ORF">DSM01_2909</name>
    <name evidence="3" type="ORF">SAMN04487999_3156</name>
</gene>
<dbReference type="Proteomes" id="UP000184240">
    <property type="component" value="Unassembled WGS sequence"/>
</dbReference>
<reference evidence="3" key="1">
    <citation type="submission" date="2016-11" db="EMBL/GenBank/DDBJ databases">
        <authorList>
            <person name="Jaros S."/>
            <person name="Januszkiewicz K."/>
            <person name="Wedrychowicz H."/>
        </authorList>
    </citation>
    <scope>NUCLEOTIDE SEQUENCE [LARGE SCALE GENOMIC DNA]</scope>
    <source>
        <strain evidence="3">DSM 19859</strain>
    </source>
</reference>
<feature type="transmembrane region" description="Helical" evidence="1">
    <location>
        <begin position="44"/>
        <end position="64"/>
    </location>
</feature>
<reference evidence="4" key="2">
    <citation type="submission" date="2016-11" db="EMBL/GenBank/DDBJ databases">
        <authorList>
            <person name="Varghese N."/>
            <person name="Submissions S."/>
        </authorList>
    </citation>
    <scope>NUCLEOTIDE SEQUENCE [LARGE SCALE GENOMIC DNA]</scope>
    <source>
        <strain evidence="4">DSM 19859</strain>
    </source>
</reference>
<accession>A0A1M5ZJU3</accession>
<keyword evidence="1" id="KW-0472">Membrane</keyword>
<organism evidence="3 4">
    <name type="scientific">Leeuwenhoekiella palythoae</name>
    <dbReference type="NCBI Taxonomy" id="573501"/>
    <lineage>
        <taxon>Bacteria</taxon>
        <taxon>Pseudomonadati</taxon>
        <taxon>Bacteroidota</taxon>
        <taxon>Flavobacteriia</taxon>
        <taxon>Flavobacteriales</taxon>
        <taxon>Flavobacteriaceae</taxon>
        <taxon>Leeuwenhoekiella</taxon>
    </lineage>
</organism>